<protein>
    <submittedName>
        <fullName evidence="1">Uncharacterized protein</fullName>
    </submittedName>
</protein>
<gene>
    <name evidence="1" type="ORF">SAMN05421547_12852</name>
</gene>
<accession>A0A1H3TG53</accession>
<dbReference type="Pfam" id="PF05354">
    <property type="entry name" value="Phage_attach"/>
    <property type="match status" value="1"/>
</dbReference>
<dbReference type="GeneID" id="94693400"/>
<dbReference type="InterPro" id="IPR008018">
    <property type="entry name" value="Phage_tail_attach_FII"/>
</dbReference>
<dbReference type="GO" id="GO:0019068">
    <property type="term" value="P:virion assembly"/>
    <property type="evidence" value="ECO:0007669"/>
    <property type="project" value="InterPro"/>
</dbReference>
<name>A0A1H3TG53_9BURK</name>
<dbReference type="AlphaFoldDB" id="A0A1H3TG53"/>
<evidence type="ECO:0000313" key="2">
    <source>
        <dbReference type="Proteomes" id="UP000183417"/>
    </source>
</evidence>
<organism evidence="1 2">
    <name type="scientific">Delftia lacustris</name>
    <dbReference type="NCBI Taxonomy" id="558537"/>
    <lineage>
        <taxon>Bacteria</taxon>
        <taxon>Pseudomonadati</taxon>
        <taxon>Pseudomonadota</taxon>
        <taxon>Betaproteobacteria</taxon>
        <taxon>Burkholderiales</taxon>
        <taxon>Comamonadaceae</taxon>
        <taxon>Delftia</taxon>
    </lineage>
</organism>
<reference evidence="1 2" key="1">
    <citation type="submission" date="2016-10" db="EMBL/GenBank/DDBJ databases">
        <authorList>
            <person name="de Groot N.N."/>
        </authorList>
    </citation>
    <scope>NUCLEOTIDE SEQUENCE [LARGE SCALE GENOMIC DNA]</scope>
    <source>
        <strain evidence="1 2">LMG 24775</strain>
    </source>
</reference>
<proteinExistence type="predicted"/>
<dbReference type="EMBL" id="FNPE01000028">
    <property type="protein sequence ID" value="SDZ49206.1"/>
    <property type="molecule type" value="Genomic_DNA"/>
</dbReference>
<sequence length="102" mass="11068">MTIFLIPGAERAGRVRSAQQRHHANAVAVWQGGEPFGVILRRGPREALGMVGAYVLACRLPADMVPGIAQGEPIDIDQVTYRIAEPPQPDESGWLLLQLEVA</sequence>
<dbReference type="RefSeq" id="WP_074923539.1">
    <property type="nucleotide sequence ID" value="NZ_CP141274.1"/>
</dbReference>
<dbReference type="Proteomes" id="UP000183417">
    <property type="component" value="Unassembled WGS sequence"/>
</dbReference>
<evidence type="ECO:0000313" key="1">
    <source>
        <dbReference type="EMBL" id="SDZ49206.1"/>
    </source>
</evidence>